<dbReference type="InterPro" id="IPR037873">
    <property type="entry name" value="BamE-like"/>
</dbReference>
<dbReference type="Pfam" id="PF12978">
    <property type="entry name" value="DUF3862"/>
    <property type="match status" value="1"/>
</dbReference>
<evidence type="ECO:0000256" key="1">
    <source>
        <dbReference type="ARBA" id="ARBA00022729"/>
    </source>
</evidence>
<evidence type="ECO:0000313" key="3">
    <source>
        <dbReference type="EMBL" id="SHJ29374.1"/>
    </source>
</evidence>
<keyword evidence="4" id="KW-1185">Reference proteome</keyword>
<dbReference type="Proteomes" id="UP000184080">
    <property type="component" value="Unassembled WGS sequence"/>
</dbReference>
<accession>A0A1M6I4R0</accession>
<dbReference type="EMBL" id="FQZO01000004">
    <property type="protein sequence ID" value="SHJ29374.1"/>
    <property type="molecule type" value="Genomic_DNA"/>
</dbReference>
<gene>
    <name evidence="3" type="ORF">SAMN05444401_2633</name>
</gene>
<dbReference type="AlphaFoldDB" id="A0A1M6I4R0"/>
<name>A0A1M6I4R0_9CLOT</name>
<evidence type="ECO:0000313" key="4">
    <source>
        <dbReference type="Proteomes" id="UP000184080"/>
    </source>
</evidence>
<keyword evidence="1" id="KW-0732">Signal</keyword>
<dbReference type="Gene3D" id="3.30.1450.10">
    <property type="match status" value="2"/>
</dbReference>
<dbReference type="InterPro" id="IPR024221">
    <property type="entry name" value="BLIP_dom_sf"/>
</dbReference>
<protein>
    <recommendedName>
        <fullName evidence="5">Beta-lactamase inhibitor (BLIP)</fullName>
    </recommendedName>
</protein>
<organism evidence="3 4">
    <name type="scientific">Clostridium amylolyticum</name>
    <dbReference type="NCBI Taxonomy" id="1121298"/>
    <lineage>
        <taxon>Bacteria</taxon>
        <taxon>Bacillati</taxon>
        <taxon>Bacillota</taxon>
        <taxon>Clostridia</taxon>
        <taxon>Eubacteriales</taxon>
        <taxon>Clostridiaceae</taxon>
        <taxon>Clostridium</taxon>
    </lineage>
</organism>
<dbReference type="RefSeq" id="WP_143148612.1">
    <property type="nucleotide sequence ID" value="NZ_FQZO01000004.1"/>
</dbReference>
<evidence type="ECO:0008006" key="5">
    <source>
        <dbReference type="Google" id="ProtNLM"/>
    </source>
</evidence>
<sequence length="198" mass="21983">MKKPIYKKWWLWAIIVIIGIVALSTNGGKKDEKDLAANSTKKESTKKEEKKEDTKITYENFLNIKMGDSLENVNKLLGEGKEETSSEIGGTKTAMYAWKGKGLSTMNVTIQNKVVTNKTQLGLKEGNADVNMDKYNQVKEGMSYDQVKAILGEGELISHSKIGKIESIMYSWTNKGGSNMNATFTGGKLSLKSQFNLK</sequence>
<proteinExistence type="predicted"/>
<dbReference type="OrthoDB" id="570195at2"/>
<reference evidence="3 4" key="1">
    <citation type="submission" date="2016-11" db="EMBL/GenBank/DDBJ databases">
        <authorList>
            <person name="Jaros S."/>
            <person name="Januszkiewicz K."/>
            <person name="Wedrychowicz H."/>
        </authorList>
    </citation>
    <scope>NUCLEOTIDE SEQUENCE [LARGE SCALE GENOMIC DNA]</scope>
    <source>
        <strain evidence="3 4">DSM 21864</strain>
    </source>
</reference>
<dbReference type="InterPro" id="IPR024418">
    <property type="entry name" value="DUF3862"/>
</dbReference>
<feature type="region of interest" description="Disordered" evidence="2">
    <location>
        <begin position="28"/>
        <end position="52"/>
    </location>
</feature>
<evidence type="ECO:0000256" key="2">
    <source>
        <dbReference type="SAM" id="MobiDB-lite"/>
    </source>
</evidence>
<dbReference type="STRING" id="1121298.SAMN05444401_2633"/>
<dbReference type="SUPFAM" id="SSF55648">
    <property type="entry name" value="beta-lactamase-inhibitor protein, BLIP"/>
    <property type="match status" value="1"/>
</dbReference>